<reference evidence="1 2" key="1">
    <citation type="submission" date="2013-04" db="EMBL/GenBank/DDBJ databases">
        <title>Oceanicola sp. 22II1-22F33 Genome Sequencing.</title>
        <authorList>
            <person name="Lai Q."/>
            <person name="Li G."/>
            <person name="Shao Z."/>
        </authorList>
    </citation>
    <scope>NUCLEOTIDE SEQUENCE [LARGE SCALE GENOMIC DNA]</scope>
    <source>
        <strain evidence="1 2">22II1-22F33</strain>
    </source>
</reference>
<protein>
    <submittedName>
        <fullName evidence="1">Uncharacterized protein</fullName>
    </submittedName>
</protein>
<dbReference type="Proteomes" id="UP000215377">
    <property type="component" value="Unassembled WGS sequence"/>
</dbReference>
<gene>
    <name evidence="1" type="ORF">ATO3_09455</name>
</gene>
<organism evidence="1 2">
    <name type="scientific">Marinibacterium profundimaris</name>
    <dbReference type="NCBI Taxonomy" id="1679460"/>
    <lineage>
        <taxon>Bacteria</taxon>
        <taxon>Pseudomonadati</taxon>
        <taxon>Pseudomonadota</taxon>
        <taxon>Alphaproteobacteria</taxon>
        <taxon>Rhodobacterales</taxon>
        <taxon>Paracoccaceae</taxon>
        <taxon>Marinibacterium</taxon>
    </lineage>
</organism>
<name>A0A225NQR2_9RHOB</name>
<dbReference type="EMBL" id="AQQR01000003">
    <property type="protein sequence ID" value="OWU74812.1"/>
    <property type="molecule type" value="Genomic_DNA"/>
</dbReference>
<evidence type="ECO:0000313" key="2">
    <source>
        <dbReference type="Proteomes" id="UP000215377"/>
    </source>
</evidence>
<evidence type="ECO:0000313" key="1">
    <source>
        <dbReference type="EMBL" id="OWU74812.1"/>
    </source>
</evidence>
<proteinExistence type="predicted"/>
<keyword evidence="2" id="KW-1185">Reference proteome</keyword>
<dbReference type="AlphaFoldDB" id="A0A225NQR2"/>
<sequence length="202" mass="21652">MHLAVAASLAAATQFGATRASADLSFANRFVDSISDTVASINPFGRSDEAEKSGLPAVGENFRLYETSGDWYIFVNDTTGLCLAEKFDANLNAVQFGKTQDADEAFIAVYAQLPEEYRQGSQRTTLVVGDMTKTGKLSKRQRVGQAYTGAYLKAPNYDFITGAPYATSIVKMGRTEIETTISLDGSTEALQATLDCNAAQGV</sequence>
<accession>A0A225NQR2</accession>
<comment type="caution">
    <text evidence="1">The sequence shown here is derived from an EMBL/GenBank/DDBJ whole genome shotgun (WGS) entry which is preliminary data.</text>
</comment>